<feature type="transmembrane region" description="Helical" evidence="8">
    <location>
        <begin position="323"/>
        <end position="341"/>
    </location>
</feature>
<dbReference type="EMBL" id="OU895879">
    <property type="protein sequence ID" value="CAG9809570.1"/>
    <property type="molecule type" value="Genomic_DNA"/>
</dbReference>
<evidence type="ECO:0000256" key="1">
    <source>
        <dbReference type="ARBA" id="ARBA00004651"/>
    </source>
</evidence>
<reference evidence="9" key="2">
    <citation type="submission" date="2022-10" db="EMBL/GenBank/DDBJ databases">
        <authorList>
            <consortium name="ENA_rothamsted_submissions"/>
            <consortium name="culmorum"/>
            <person name="King R."/>
        </authorList>
    </citation>
    <scope>NUCLEOTIDE SEQUENCE</scope>
</reference>
<evidence type="ECO:0000256" key="2">
    <source>
        <dbReference type="ARBA" id="ARBA00022475"/>
    </source>
</evidence>
<evidence type="ECO:0000256" key="6">
    <source>
        <dbReference type="ARBA" id="ARBA00023170"/>
    </source>
</evidence>
<evidence type="ECO:0000256" key="3">
    <source>
        <dbReference type="ARBA" id="ARBA00022692"/>
    </source>
</evidence>
<keyword evidence="7" id="KW-0325">Glycoprotein</keyword>
<organism evidence="9 10">
    <name type="scientific">Chironomus riparius</name>
    <dbReference type="NCBI Taxonomy" id="315576"/>
    <lineage>
        <taxon>Eukaryota</taxon>
        <taxon>Metazoa</taxon>
        <taxon>Ecdysozoa</taxon>
        <taxon>Arthropoda</taxon>
        <taxon>Hexapoda</taxon>
        <taxon>Insecta</taxon>
        <taxon>Pterygota</taxon>
        <taxon>Neoptera</taxon>
        <taxon>Endopterygota</taxon>
        <taxon>Diptera</taxon>
        <taxon>Nematocera</taxon>
        <taxon>Chironomoidea</taxon>
        <taxon>Chironomidae</taxon>
        <taxon>Chironominae</taxon>
        <taxon>Chironomus</taxon>
    </lineage>
</organism>
<dbReference type="GO" id="GO:0005886">
    <property type="term" value="C:plasma membrane"/>
    <property type="evidence" value="ECO:0007669"/>
    <property type="project" value="UniProtKB-SubCell"/>
</dbReference>
<proteinExistence type="predicted"/>
<keyword evidence="2" id="KW-1003">Cell membrane</keyword>
<dbReference type="PANTHER" id="PTHR42643:SF30">
    <property type="entry name" value="IONOTROPIC RECEPTOR 40A-RELATED"/>
    <property type="match status" value="1"/>
</dbReference>
<reference evidence="9" key="1">
    <citation type="submission" date="2022-01" db="EMBL/GenBank/DDBJ databases">
        <authorList>
            <person name="King R."/>
        </authorList>
    </citation>
    <scope>NUCLEOTIDE SEQUENCE</scope>
</reference>
<keyword evidence="6" id="KW-0675">Receptor</keyword>
<comment type="subcellular location">
    <subcellularLocation>
        <location evidence="1">Cell membrane</location>
        <topology evidence="1">Multi-pass membrane protein</topology>
    </subcellularLocation>
</comment>
<dbReference type="OrthoDB" id="8044407at2759"/>
<evidence type="ECO:0000256" key="8">
    <source>
        <dbReference type="SAM" id="Phobius"/>
    </source>
</evidence>
<accession>A0A9N9S1L5</accession>
<evidence type="ECO:0000256" key="7">
    <source>
        <dbReference type="ARBA" id="ARBA00023180"/>
    </source>
</evidence>
<evidence type="ECO:0000313" key="9">
    <source>
        <dbReference type="EMBL" id="CAG9809570.1"/>
    </source>
</evidence>
<gene>
    <name evidence="9" type="ORF">CHIRRI_LOCUS12391</name>
</gene>
<evidence type="ECO:0008006" key="11">
    <source>
        <dbReference type="Google" id="ProtNLM"/>
    </source>
</evidence>
<feature type="transmembrane region" description="Helical" evidence="8">
    <location>
        <begin position="1165"/>
        <end position="1182"/>
    </location>
</feature>
<keyword evidence="3 8" id="KW-0812">Transmembrane</keyword>
<feature type="transmembrane region" description="Helical" evidence="8">
    <location>
        <begin position="923"/>
        <end position="944"/>
    </location>
</feature>
<keyword evidence="5 8" id="KW-0472">Membrane</keyword>
<keyword evidence="10" id="KW-1185">Reference proteome</keyword>
<keyword evidence="4 8" id="KW-1133">Transmembrane helix</keyword>
<evidence type="ECO:0000256" key="5">
    <source>
        <dbReference type="ARBA" id="ARBA00023136"/>
    </source>
</evidence>
<feature type="transmembrane region" description="Helical" evidence="8">
    <location>
        <begin position="975"/>
        <end position="995"/>
    </location>
</feature>
<dbReference type="AlphaFoldDB" id="A0A9N9S1L5"/>
<sequence>MKIITGYAIILGFLIPFGYCYNITVSRDPYDKEVYRFVKEVIKDWNRKHINDTNEISIMNLDNDKSLFDIVRRAIPKENPILLPENGCKDFAKYSNLRQSSIFIIISKVIGDIQYYVNQLHGCMDFGFWTPLTNTLVIFPVDVHLIEDYQCVSQILTGSKTLNYVIPYIHAGKITNIFKGDILFKKVDVISFTTDTDLLFNDKLSSMNGYGYTAITYTQEMLKNNKLFMPEVFLLETIAKQQNAYVNRYEQNFTGLKELEYVVMQAVVDMIVNFGSLSSFFGNKSLPKSFNTYETNGYCALVPIRLNNEALIKYFIKPFQKSVWFILIVAAILVASICELYHKLLPDNQMIQRSYILQAFVQQPIKIRKGRFVLRIMIQIYIFSMIIVGNIYQGVITSMLLEPIKYQNIDNIQELFSMEYDFYSDVLFVEAFQKYETFSEVIKKTQALHEWQQNSAYIKQYQDVMTHNPNNVLIVTCNVVQELLNTQIDQRTKARDVYFEFHQKLVMYYEDIMLTRRSPFYDKLDEMSLRMHESGIKQHWSMRLGYDKYKTRNNADSLVLGFKEMKPVFNEGLVIAIETIDLQHKKKVLHSLQTAFFRMNILFGYALILGYLISCGFCYNFKMSRDPYDKEIYRFVNLVLKDWNQKHINKTNEISIMNLDNDTSLFDVVRRAIPNENPILLPEKGCTDAAKYSNLRQSSLFIIISKILGDIHHYLNQLLGCIDFGFWTPLTNVLVIPSSNVFGLEDYQFPSEVLTVTQTLNYIIPYIEAGRITKLIRGDILLKKVETISLTANTDVLFNDKLSDMKGYGFTVMAYTKNTRLIMKNYKFLITEVLLIETIAKTLNAKIRHNNQTANFKELESIIKLGKIDMILNFGSLSSLFGDQRVLKAVNTYETNGYCALVPIRLNRENLMRFFTRPFQGNVWFALFLSALIASMVCDGFYRLSENCMVSGRYMIIDIMMAFSQQSVKIRKGRLVLKVMLQIFIFMMILIGNIYQGMITSILLEPKNQHNVNDVQELLSMDYEFYSDALFIEALRKHESNLHIIEKSKVLKEWLKGSKYVKQYQDVMTQPPNNVLIVVCDMVQELLNTNIDERTKARDVYFEFHNKLLMYYEDIVLTRRSPFYEKLRKMSLRIHETGINDKFKSSDNLESSMLKLKEIMQIFRAYFRGLFIASLVFFLEFFKNGLKLFYRRWIKRCFRCIQKYTHRRIIPRMQRV</sequence>
<dbReference type="Proteomes" id="UP001153620">
    <property type="component" value="Chromosome 3"/>
</dbReference>
<protein>
    <recommendedName>
        <fullName evidence="11">Ionotropic receptor</fullName>
    </recommendedName>
</protein>
<evidence type="ECO:0000256" key="4">
    <source>
        <dbReference type="ARBA" id="ARBA00022989"/>
    </source>
</evidence>
<evidence type="ECO:0000313" key="10">
    <source>
        <dbReference type="Proteomes" id="UP001153620"/>
    </source>
</evidence>
<dbReference type="PANTHER" id="PTHR42643">
    <property type="entry name" value="IONOTROPIC RECEPTOR 20A-RELATED"/>
    <property type="match status" value="1"/>
</dbReference>
<dbReference type="Gene3D" id="1.10.287.70">
    <property type="match status" value="2"/>
</dbReference>
<dbReference type="InterPro" id="IPR052192">
    <property type="entry name" value="Insect_Ionotropic_Sensory_Rcpt"/>
</dbReference>
<feature type="transmembrane region" description="Helical" evidence="8">
    <location>
        <begin position="372"/>
        <end position="392"/>
    </location>
</feature>
<name>A0A9N9S1L5_9DIPT</name>